<feature type="coiled-coil region" evidence="1">
    <location>
        <begin position="104"/>
        <end position="134"/>
    </location>
</feature>
<dbReference type="EMBL" id="ML977333">
    <property type="protein sequence ID" value="KAF2111893.1"/>
    <property type="molecule type" value="Genomic_DNA"/>
</dbReference>
<keyword evidence="3" id="KW-1185">Reference proteome</keyword>
<accession>A0A6A5YYI6</accession>
<organism evidence="2 3">
    <name type="scientific">Lophiotrema nucula</name>
    <dbReference type="NCBI Taxonomy" id="690887"/>
    <lineage>
        <taxon>Eukaryota</taxon>
        <taxon>Fungi</taxon>
        <taxon>Dikarya</taxon>
        <taxon>Ascomycota</taxon>
        <taxon>Pezizomycotina</taxon>
        <taxon>Dothideomycetes</taxon>
        <taxon>Pleosporomycetidae</taxon>
        <taxon>Pleosporales</taxon>
        <taxon>Lophiotremataceae</taxon>
        <taxon>Lophiotrema</taxon>
    </lineage>
</organism>
<evidence type="ECO:0000313" key="2">
    <source>
        <dbReference type="EMBL" id="KAF2111893.1"/>
    </source>
</evidence>
<reference evidence="2" key="1">
    <citation type="journal article" date="2020" name="Stud. Mycol.">
        <title>101 Dothideomycetes genomes: a test case for predicting lifestyles and emergence of pathogens.</title>
        <authorList>
            <person name="Haridas S."/>
            <person name="Albert R."/>
            <person name="Binder M."/>
            <person name="Bloem J."/>
            <person name="Labutti K."/>
            <person name="Salamov A."/>
            <person name="Andreopoulos B."/>
            <person name="Baker S."/>
            <person name="Barry K."/>
            <person name="Bills G."/>
            <person name="Bluhm B."/>
            <person name="Cannon C."/>
            <person name="Castanera R."/>
            <person name="Culley D."/>
            <person name="Daum C."/>
            <person name="Ezra D."/>
            <person name="Gonzalez J."/>
            <person name="Henrissat B."/>
            <person name="Kuo A."/>
            <person name="Liang C."/>
            <person name="Lipzen A."/>
            <person name="Lutzoni F."/>
            <person name="Magnuson J."/>
            <person name="Mondo S."/>
            <person name="Nolan M."/>
            <person name="Ohm R."/>
            <person name="Pangilinan J."/>
            <person name="Park H.-J."/>
            <person name="Ramirez L."/>
            <person name="Alfaro M."/>
            <person name="Sun H."/>
            <person name="Tritt A."/>
            <person name="Yoshinaga Y."/>
            <person name="Zwiers L.-H."/>
            <person name="Turgeon B."/>
            <person name="Goodwin S."/>
            <person name="Spatafora J."/>
            <person name="Crous P."/>
            <person name="Grigoriev I."/>
        </authorList>
    </citation>
    <scope>NUCLEOTIDE SEQUENCE</scope>
    <source>
        <strain evidence="2">CBS 627.86</strain>
    </source>
</reference>
<dbReference type="Proteomes" id="UP000799770">
    <property type="component" value="Unassembled WGS sequence"/>
</dbReference>
<proteinExistence type="predicted"/>
<sequence length="203" mass="23721">MEKLDVLERASDDRLELIATMKGFSDVLKDMEHLCLQEKVDVKEAKADILRQSESQLQSETEKKAIIKRSLQKQRRLYHDASVQYMSALMEQEETSEGIRDIMIDVANQDISKMEERMERLKDLEETLSKKLTKGGREKLRSWIKGEMGIGEKQITKLRKRLAACPALHQDNVRLITNKLWKVEKQKRERDVKFAEFEKAMGI</sequence>
<protein>
    <submittedName>
        <fullName evidence="2">Uncharacterized protein</fullName>
    </submittedName>
</protein>
<evidence type="ECO:0000313" key="3">
    <source>
        <dbReference type="Proteomes" id="UP000799770"/>
    </source>
</evidence>
<name>A0A6A5YYI6_9PLEO</name>
<keyword evidence="1" id="KW-0175">Coiled coil</keyword>
<gene>
    <name evidence="2" type="ORF">BDV96DRAFT_649861</name>
</gene>
<evidence type="ECO:0000256" key="1">
    <source>
        <dbReference type="SAM" id="Coils"/>
    </source>
</evidence>
<dbReference type="AlphaFoldDB" id="A0A6A5YYI6"/>